<comment type="caution">
    <text evidence="1">The sequence shown here is derived from an EMBL/GenBank/DDBJ whole genome shotgun (WGS) entry which is preliminary data.</text>
</comment>
<sequence>MPISWYSKKQSTVALSTTEAEYIAGATAVQDCLWVKQLLTELQLHGKDDSIDLYVDNQSAIKNMENDMTTSCMQHINIKFHFIRDAIRKKEVNVTYCPTTEMKSDIFTKPLGTTLHGRNLAILKLIHPHKEKS</sequence>
<dbReference type="PANTHER" id="PTHR11439:SF483">
    <property type="entry name" value="PEPTIDE SYNTHASE GLIP-LIKE, PUTATIVE (AFU_ORTHOLOGUE AFUA_3G12920)-RELATED"/>
    <property type="match status" value="1"/>
</dbReference>
<accession>A0A6A3MRF5</accession>
<dbReference type="CDD" id="cd09272">
    <property type="entry name" value="RNase_HI_RT_Ty1"/>
    <property type="match status" value="1"/>
</dbReference>
<reference evidence="1 4" key="1">
    <citation type="submission" date="2018-09" db="EMBL/GenBank/DDBJ databases">
        <title>Genomic investigation of the strawberry pathogen Phytophthora fragariae indicates pathogenicity is determined by transcriptional variation in three key races.</title>
        <authorList>
            <person name="Adams T.M."/>
            <person name="Armitage A.D."/>
            <person name="Sobczyk M.K."/>
            <person name="Bates H.J."/>
            <person name="Dunwell J.M."/>
            <person name="Nellist C.F."/>
            <person name="Harrison R.J."/>
        </authorList>
    </citation>
    <scope>NUCLEOTIDE SEQUENCE [LARGE SCALE GENOMIC DNA]</scope>
    <source>
        <strain evidence="1 4">SCRP324</strain>
        <strain evidence="2 3">SCRP333</strain>
    </source>
</reference>
<keyword evidence="3" id="KW-1185">Reference proteome</keyword>
<evidence type="ECO:0008006" key="5">
    <source>
        <dbReference type="Google" id="ProtNLM"/>
    </source>
</evidence>
<gene>
    <name evidence="1" type="ORF">PR002_g7497</name>
    <name evidence="2" type="ORF">PR003_g7486</name>
</gene>
<dbReference type="EMBL" id="QXFU01000360">
    <property type="protein sequence ID" value="KAE9035593.1"/>
    <property type="molecule type" value="Genomic_DNA"/>
</dbReference>
<dbReference type="Proteomes" id="UP000435112">
    <property type="component" value="Unassembled WGS sequence"/>
</dbReference>
<dbReference type="OrthoDB" id="121998at2759"/>
<organism evidence="1 4">
    <name type="scientific">Phytophthora rubi</name>
    <dbReference type="NCBI Taxonomy" id="129364"/>
    <lineage>
        <taxon>Eukaryota</taxon>
        <taxon>Sar</taxon>
        <taxon>Stramenopiles</taxon>
        <taxon>Oomycota</taxon>
        <taxon>Peronosporomycetes</taxon>
        <taxon>Peronosporales</taxon>
        <taxon>Peronosporaceae</taxon>
        <taxon>Phytophthora</taxon>
    </lineage>
</organism>
<name>A0A6A3MRF5_9STRA</name>
<protein>
    <recommendedName>
        <fullName evidence="5">Reverse transcriptase Ty1/copia-type domain-containing protein</fullName>
    </recommendedName>
</protein>
<dbReference type="AlphaFoldDB" id="A0A6A3MRF5"/>
<evidence type="ECO:0000313" key="3">
    <source>
        <dbReference type="Proteomes" id="UP000434957"/>
    </source>
</evidence>
<evidence type="ECO:0000313" key="2">
    <source>
        <dbReference type="EMBL" id="KAE9346337.1"/>
    </source>
</evidence>
<evidence type="ECO:0000313" key="1">
    <source>
        <dbReference type="EMBL" id="KAE9035593.1"/>
    </source>
</evidence>
<dbReference type="PANTHER" id="PTHR11439">
    <property type="entry name" value="GAG-POL-RELATED RETROTRANSPOSON"/>
    <property type="match status" value="1"/>
</dbReference>
<dbReference type="EMBL" id="QXFT01000354">
    <property type="protein sequence ID" value="KAE9346337.1"/>
    <property type="molecule type" value="Genomic_DNA"/>
</dbReference>
<dbReference type="Proteomes" id="UP000434957">
    <property type="component" value="Unassembled WGS sequence"/>
</dbReference>
<evidence type="ECO:0000313" key="4">
    <source>
        <dbReference type="Proteomes" id="UP000435112"/>
    </source>
</evidence>
<proteinExistence type="predicted"/>